<evidence type="ECO:0008006" key="4">
    <source>
        <dbReference type="Google" id="ProtNLM"/>
    </source>
</evidence>
<evidence type="ECO:0000313" key="2">
    <source>
        <dbReference type="EMBL" id="TMW58025.1"/>
    </source>
</evidence>
<dbReference type="OrthoDB" id="99157at2759"/>
<keyword evidence="3" id="KW-1185">Reference proteome</keyword>
<dbReference type="InterPro" id="IPR011011">
    <property type="entry name" value="Znf_FYVE_PHD"/>
</dbReference>
<feature type="compositionally biased region" description="Polar residues" evidence="1">
    <location>
        <begin position="222"/>
        <end position="231"/>
    </location>
</feature>
<evidence type="ECO:0000313" key="3">
    <source>
        <dbReference type="Proteomes" id="UP000794436"/>
    </source>
</evidence>
<evidence type="ECO:0000256" key="1">
    <source>
        <dbReference type="SAM" id="MobiDB-lite"/>
    </source>
</evidence>
<dbReference type="Gene3D" id="3.30.40.10">
    <property type="entry name" value="Zinc/RING finger domain, C3HC4 (zinc finger)"/>
    <property type="match status" value="1"/>
</dbReference>
<gene>
    <name evidence="2" type="ORF">Poli38472_013499</name>
</gene>
<dbReference type="EMBL" id="SPLM01000113">
    <property type="protein sequence ID" value="TMW58025.1"/>
    <property type="molecule type" value="Genomic_DNA"/>
</dbReference>
<feature type="compositionally biased region" description="Basic and acidic residues" evidence="1">
    <location>
        <begin position="201"/>
        <end position="213"/>
    </location>
</feature>
<accession>A0A8K1C845</accession>
<organism evidence="2 3">
    <name type="scientific">Pythium oligandrum</name>
    <name type="common">Mycoparasitic fungus</name>
    <dbReference type="NCBI Taxonomy" id="41045"/>
    <lineage>
        <taxon>Eukaryota</taxon>
        <taxon>Sar</taxon>
        <taxon>Stramenopiles</taxon>
        <taxon>Oomycota</taxon>
        <taxon>Peronosporomycetes</taxon>
        <taxon>Pythiales</taxon>
        <taxon>Pythiaceae</taxon>
        <taxon>Pythium</taxon>
    </lineage>
</organism>
<dbReference type="AlphaFoldDB" id="A0A8K1C845"/>
<feature type="region of interest" description="Disordered" evidence="1">
    <location>
        <begin position="186"/>
        <end position="358"/>
    </location>
</feature>
<dbReference type="Proteomes" id="UP000794436">
    <property type="component" value="Unassembled WGS sequence"/>
</dbReference>
<name>A0A8K1C845_PYTOL</name>
<sequence length="1089" mass="120609">MYAQSPTAGGRTMAKDKLKMRPKGAGGDRSASTTPPSSDETVAEATSASTAATATATTTATSSAGTPAEESAPSAQTPSPEAERTESPPSKGADDAAMPPSPSPNESSACSLCLERGAAENLLTCQCCSNVFHAQCAKLPQTPEEGEFFCRWSCFTTFRKRQEAEPKAPLSDLPLLAARVQSIMEELPRRSSHRHAAVGMERGREDGVGDARRFRERRRSLPPTNGRSRSASPFHGVAEGEVGSGRLSNGHARDGIRSRKTPPPLDRAAGGNHIDLTQEEPESPRVRSARGMPRSADGALGDEPEEMRKHRRLRYADAPPNGQRGGSHRGTYTPPVSQSGAPPGGFRGGPAPDGLGYRQRDHAALPAMYEHRHPPGQLPPSIPVGTVPPASRMHAFEGTTGRTRPSSASQEIYDGRPPSEHSSRRSSRGSRAPAEPFVEPARGFPPASNAGVRGPPAPSPSGSTKSNIPWLNPSAFPSSLIDRFNCQPDNANGVFRIDLSPVFADRTMHLFQTEIDFFFRCFESSDVSLIVKGMASELNQYLWAWPFILESCSGEALFSFDHFQFRHVPGEHPELEYVGELRLSMPAYNAYLERYLSGSMSKDVVVLEDHNSKKPISLVATENIIALNGLPIAEHCTQLHNDLIKSFQWDLFAGGIHCLLQYLPQHSRDKRFSSPLLHFNFPGGRGRLQDPGNGTTDHAYQVLSGALELVIFERLEPKDRDEFQRVLRRAGYNAEKKPMLLDSHLRCLRDAGFAWSTVLLTDGDFVHVNKGRLHFWRVVEPELMRGPVSAPCVFLSWEWVYQGVSQRGISTECWFAMKNATLCSGGWAFDPRRAIVEAAKCGVSIVRTGQFLNSLAGPGAPPVLLQLAFSGTPASIDREVVSQREEQMVLFLESILPCMDAIVEEEFELGLVKDDSEDFRKMFDDEMMWKIVDTSLSRANATDLRDYHCGICGLELTNIYKQCLGCTVHARRRRPNMEYKTFRICLRCHAQPEHHLFKPRAIHGYFERLCSSDGHTGLLPATRRYQAERSYFKCRCTPYVRCTYCGGCESCCCLCHTLFQTRFRYTAPEHLDHLRTDVVEVIKWHKHHH</sequence>
<proteinExistence type="predicted"/>
<reference evidence="2" key="1">
    <citation type="submission" date="2019-03" db="EMBL/GenBank/DDBJ databases">
        <title>Long read genome sequence of the mycoparasitic Pythium oligandrum ATCC 38472 isolated from sugarbeet rhizosphere.</title>
        <authorList>
            <person name="Gaulin E."/>
        </authorList>
    </citation>
    <scope>NUCLEOTIDE SEQUENCE</scope>
    <source>
        <strain evidence="2">ATCC 38472_TT</strain>
    </source>
</reference>
<dbReference type="InterPro" id="IPR013083">
    <property type="entry name" value="Znf_RING/FYVE/PHD"/>
</dbReference>
<feature type="compositionally biased region" description="Polar residues" evidence="1">
    <location>
        <begin position="400"/>
        <end position="410"/>
    </location>
</feature>
<dbReference type="SUPFAM" id="SSF57903">
    <property type="entry name" value="FYVE/PHD zinc finger"/>
    <property type="match status" value="1"/>
</dbReference>
<protein>
    <recommendedName>
        <fullName evidence="4">Zinc finger PHD-type domain-containing protein</fullName>
    </recommendedName>
</protein>
<feature type="compositionally biased region" description="Basic and acidic residues" evidence="1">
    <location>
        <begin position="413"/>
        <end position="423"/>
    </location>
</feature>
<feature type="region of interest" description="Disordered" evidence="1">
    <location>
        <begin position="370"/>
        <end position="468"/>
    </location>
</feature>
<comment type="caution">
    <text evidence="2">The sequence shown here is derived from an EMBL/GenBank/DDBJ whole genome shotgun (WGS) entry which is preliminary data.</text>
</comment>
<feature type="region of interest" description="Disordered" evidence="1">
    <location>
        <begin position="1"/>
        <end position="109"/>
    </location>
</feature>
<feature type="compositionally biased region" description="Low complexity" evidence="1">
    <location>
        <begin position="37"/>
        <end position="75"/>
    </location>
</feature>